<dbReference type="EMBL" id="UGTH01000001">
    <property type="protein sequence ID" value="SUB75461.1"/>
    <property type="molecule type" value="Genomic_DNA"/>
</dbReference>
<dbReference type="GO" id="GO:0016887">
    <property type="term" value="F:ATP hydrolysis activity"/>
    <property type="evidence" value="ECO:0007669"/>
    <property type="project" value="InterPro"/>
</dbReference>
<dbReference type="InterPro" id="IPR027417">
    <property type="entry name" value="P-loop_NTPase"/>
</dbReference>
<reference evidence="4 5" key="1">
    <citation type="submission" date="2018-06" db="EMBL/GenBank/DDBJ databases">
        <authorList>
            <consortium name="Pathogen Informatics"/>
            <person name="Doyle S."/>
        </authorList>
    </citation>
    <scope>NUCLEOTIDE SEQUENCE [LARGE SCALE GENOMIC DNA]</scope>
    <source>
        <strain evidence="4 5">NCTC11088</strain>
    </source>
</reference>
<evidence type="ECO:0000313" key="4">
    <source>
        <dbReference type="EMBL" id="SUB75461.1"/>
    </source>
</evidence>
<dbReference type="InterPro" id="IPR003593">
    <property type="entry name" value="AAA+_ATPase"/>
</dbReference>
<name>A0A379DCZ0_9FIRM</name>
<protein>
    <submittedName>
        <fullName evidence="4">Zinc import ATP-binding protein ZnuC</fullName>
        <ecNumber evidence="4">3.6.3.-</ecNumber>
    </submittedName>
</protein>
<evidence type="ECO:0000256" key="1">
    <source>
        <dbReference type="ARBA" id="ARBA00022741"/>
    </source>
</evidence>
<dbReference type="CDD" id="cd03230">
    <property type="entry name" value="ABC_DR_subfamily_A"/>
    <property type="match status" value="1"/>
</dbReference>
<feature type="domain" description="ABC transporter" evidence="3">
    <location>
        <begin position="2"/>
        <end position="229"/>
    </location>
</feature>
<gene>
    <name evidence="4" type="primary">znuC</name>
    <name evidence="4" type="ORF">NCTC11088_01257</name>
</gene>
<sequence>MITVSNLNKKYGSNIVLNNLNFEIEPGKIYGLLGRNGVGKTTLLKILSNQIVSYTGEVKLDEEIVKENQSSTDRILFISEFMVPDSMKGEKVNTILKFASNMLPNWDEDYKDELLKEFKLNPKLSIKKLSKGNRNLLSLIIGLASGAQYTLYDEPSVGLDANNRYKFYQQIMKLSETSERTSIISTHIIDEAENIFEEVIILENSEILLNEDISNIQSKALSITGSKGEILRILNNKNIISEDSIGAVSIVSIYDELNFDERARLKNAGAEITNLSLQKLFIHLTNKEA</sequence>
<dbReference type="InterPro" id="IPR003439">
    <property type="entry name" value="ABC_transporter-like_ATP-bd"/>
</dbReference>
<proteinExistence type="predicted"/>
<keyword evidence="2 4" id="KW-0067">ATP-binding</keyword>
<dbReference type="PROSITE" id="PS50893">
    <property type="entry name" value="ABC_TRANSPORTER_2"/>
    <property type="match status" value="1"/>
</dbReference>
<evidence type="ECO:0000313" key="5">
    <source>
        <dbReference type="Proteomes" id="UP000254777"/>
    </source>
</evidence>
<dbReference type="GO" id="GO:0005524">
    <property type="term" value="F:ATP binding"/>
    <property type="evidence" value="ECO:0007669"/>
    <property type="project" value="UniProtKB-KW"/>
</dbReference>
<dbReference type="InterPro" id="IPR017871">
    <property type="entry name" value="ABC_transporter-like_CS"/>
</dbReference>
<evidence type="ECO:0000259" key="3">
    <source>
        <dbReference type="PROSITE" id="PS50893"/>
    </source>
</evidence>
<dbReference type="RefSeq" id="WP_004819863.1">
    <property type="nucleotide sequence ID" value="NZ_UGTH01000001.1"/>
</dbReference>
<accession>A0A379DCZ0</accession>
<dbReference type="Proteomes" id="UP000254777">
    <property type="component" value="Unassembled WGS sequence"/>
</dbReference>
<keyword evidence="4" id="KW-0378">Hydrolase</keyword>
<dbReference type="EC" id="3.6.3.-" evidence="4"/>
<organism evidence="4 5">
    <name type="scientific">Peptoniphilus indolicus</name>
    <dbReference type="NCBI Taxonomy" id="33030"/>
    <lineage>
        <taxon>Bacteria</taxon>
        <taxon>Bacillati</taxon>
        <taxon>Bacillota</taxon>
        <taxon>Tissierellia</taxon>
        <taxon>Tissierellales</taxon>
        <taxon>Peptoniphilaceae</taxon>
        <taxon>Peptoniphilus</taxon>
    </lineage>
</organism>
<dbReference type="SMART" id="SM00382">
    <property type="entry name" value="AAA"/>
    <property type="match status" value="1"/>
</dbReference>
<dbReference type="AlphaFoldDB" id="A0A379DCZ0"/>
<dbReference type="PANTHER" id="PTHR43158">
    <property type="entry name" value="SKFA PEPTIDE EXPORT ATP-BINDING PROTEIN SKFE"/>
    <property type="match status" value="1"/>
</dbReference>
<dbReference type="Pfam" id="PF00005">
    <property type="entry name" value="ABC_tran"/>
    <property type="match status" value="1"/>
</dbReference>
<dbReference type="SUPFAM" id="SSF52540">
    <property type="entry name" value="P-loop containing nucleoside triphosphate hydrolases"/>
    <property type="match status" value="1"/>
</dbReference>
<evidence type="ECO:0000256" key="2">
    <source>
        <dbReference type="ARBA" id="ARBA00022840"/>
    </source>
</evidence>
<keyword evidence="1" id="KW-0547">Nucleotide-binding</keyword>
<dbReference type="Gene3D" id="3.40.50.300">
    <property type="entry name" value="P-loop containing nucleotide triphosphate hydrolases"/>
    <property type="match status" value="1"/>
</dbReference>
<dbReference type="PROSITE" id="PS00211">
    <property type="entry name" value="ABC_TRANSPORTER_1"/>
    <property type="match status" value="1"/>
</dbReference>
<dbReference type="PANTHER" id="PTHR43158:SF5">
    <property type="entry name" value="ABC TRANSPORTER, ATP-BINDING PROTEIN"/>
    <property type="match status" value="1"/>
</dbReference>